<protein>
    <submittedName>
        <fullName evidence="2">Uncharacterized protein</fullName>
    </submittedName>
</protein>
<organism evidence="2 3">
    <name type="scientific">Microbacterium trichothecenolyticum</name>
    <name type="common">Aureobacterium trichothecenolyticum</name>
    <dbReference type="NCBI Taxonomy" id="69370"/>
    <lineage>
        <taxon>Bacteria</taxon>
        <taxon>Bacillati</taxon>
        <taxon>Actinomycetota</taxon>
        <taxon>Actinomycetes</taxon>
        <taxon>Micrococcales</taxon>
        <taxon>Microbacteriaceae</taxon>
        <taxon>Microbacterium</taxon>
    </lineage>
</organism>
<evidence type="ECO:0000313" key="3">
    <source>
        <dbReference type="Proteomes" id="UP001226691"/>
    </source>
</evidence>
<accession>A0ABU0TV37</accession>
<name>A0ABU0TV37_MICTR</name>
<evidence type="ECO:0000256" key="1">
    <source>
        <dbReference type="SAM" id="MobiDB-lite"/>
    </source>
</evidence>
<sequence length="142" mass="14449">MTQQHHRGAGTHGGAEQIGIHSSRGVDLDPHDSGAALGGDALDEVAVGGEIVTAHDDLDALGVEGGLRVEGRAQELVQQHGRGVADHGLTGGRSEGQAADAIADEEGEFHPVLVPAADEAPAPLLGDEARQPLGRGAWRAAQ</sequence>
<reference evidence="2 3" key="1">
    <citation type="submission" date="2023-07" db="EMBL/GenBank/DDBJ databases">
        <title>Functional and genomic diversity of the sorghum phyllosphere microbiome.</title>
        <authorList>
            <person name="Shade A."/>
        </authorList>
    </citation>
    <scope>NUCLEOTIDE SEQUENCE [LARGE SCALE GENOMIC DNA]</scope>
    <source>
        <strain evidence="2 3">SORGH_AS_1207</strain>
    </source>
</reference>
<gene>
    <name evidence="2" type="ORF">QE412_002093</name>
</gene>
<feature type="region of interest" description="Disordered" evidence="1">
    <location>
        <begin position="1"/>
        <end position="39"/>
    </location>
</feature>
<evidence type="ECO:0000313" key="2">
    <source>
        <dbReference type="EMBL" id="MDQ1123520.1"/>
    </source>
</evidence>
<feature type="region of interest" description="Disordered" evidence="1">
    <location>
        <begin position="79"/>
        <end position="98"/>
    </location>
</feature>
<feature type="region of interest" description="Disordered" evidence="1">
    <location>
        <begin position="119"/>
        <end position="142"/>
    </location>
</feature>
<dbReference type="EMBL" id="JAUTBF010000001">
    <property type="protein sequence ID" value="MDQ1123520.1"/>
    <property type="molecule type" value="Genomic_DNA"/>
</dbReference>
<comment type="caution">
    <text evidence="2">The sequence shown here is derived from an EMBL/GenBank/DDBJ whole genome shotgun (WGS) entry which is preliminary data.</text>
</comment>
<keyword evidence="3" id="KW-1185">Reference proteome</keyword>
<dbReference type="Proteomes" id="UP001226691">
    <property type="component" value="Unassembled WGS sequence"/>
</dbReference>
<proteinExistence type="predicted"/>